<sequence>MTAAFSKLTLAIVGHTNTGKTSLLRTLTRDPSIGEVADMPGTTRHVQQVTLEAGTAGRIVLADTPGLEDGISLLDYLDQLCPPQARLDGPSRLTQFLASPGAHTRFEQEARVIRQLLDSDAALYVIDARDPVLGKHRDELAILQGTGRPLLPVLNFMHDPGQRSQAWRTALARLGLHVTVEFDTVAPELDGEVQLYGKLATLLDTHSHLLQRWLDTLAAQRHRRHDTAASLIAELLLDTAALRLSCAPDEASVRHAGQQLQDTVRQREQHCVSELLALYRFSPADYAAHPLPLIEGRWDMDLFHPQALRHMGIRVGKGMAAGAMAGAAVDVFTAGLSLGAAAMLGAAAGGLWQGAETWGKRLAGRLRGSRELTVDDAILRLLALRQQSLAQALEKRGHAATVPIAMTQAARTTWQQEPLPVALETARAHPEWSSLSPDYAADTERQASITALAQTLDLNPPEAG</sequence>
<keyword evidence="3" id="KW-1185">Reference proteome</keyword>
<dbReference type="Pfam" id="PF01926">
    <property type="entry name" value="MMR_HSR1"/>
    <property type="match status" value="1"/>
</dbReference>
<reference evidence="3" key="1">
    <citation type="submission" date="2018-05" db="EMBL/GenBank/DDBJ databases">
        <authorList>
            <person name="Li Y."/>
        </authorList>
    </citation>
    <scope>NUCLEOTIDE SEQUENCE [LARGE SCALE GENOMIC DNA]</scope>
    <source>
        <strain evidence="3">3d-2-2</strain>
    </source>
</reference>
<dbReference type="PANTHER" id="PTHR42714">
    <property type="entry name" value="TRNA MODIFICATION GTPASE GTPBP3"/>
    <property type="match status" value="1"/>
</dbReference>
<dbReference type="GO" id="GO:0002098">
    <property type="term" value="P:tRNA wobble uridine modification"/>
    <property type="evidence" value="ECO:0007669"/>
    <property type="project" value="TreeGrafter"/>
</dbReference>
<dbReference type="GO" id="GO:0030488">
    <property type="term" value="P:tRNA methylation"/>
    <property type="evidence" value="ECO:0007669"/>
    <property type="project" value="TreeGrafter"/>
</dbReference>
<dbReference type="Pfam" id="PF11981">
    <property type="entry name" value="DUF3482"/>
    <property type="match status" value="1"/>
</dbReference>
<name>A0A2V1K4L6_9BURK</name>
<comment type="caution">
    <text evidence="2">The sequence shown here is derived from an EMBL/GenBank/DDBJ whole genome shotgun (WGS) entry which is preliminary data.</text>
</comment>
<dbReference type="PANTHER" id="PTHR42714:SF7">
    <property type="entry name" value="G DOMAIN-CONTAINING PROTEIN"/>
    <property type="match status" value="1"/>
</dbReference>
<protein>
    <submittedName>
        <fullName evidence="2">DUF3482 domain-containing protein</fullName>
    </submittedName>
</protein>
<dbReference type="InterPro" id="IPR006073">
    <property type="entry name" value="GTP-bd"/>
</dbReference>
<dbReference type="SUPFAM" id="SSF52540">
    <property type="entry name" value="P-loop containing nucleoside triphosphate hydrolases"/>
    <property type="match status" value="1"/>
</dbReference>
<dbReference type="Proteomes" id="UP000245212">
    <property type="component" value="Unassembled WGS sequence"/>
</dbReference>
<proteinExistence type="predicted"/>
<dbReference type="GO" id="GO:0005525">
    <property type="term" value="F:GTP binding"/>
    <property type="evidence" value="ECO:0007669"/>
    <property type="project" value="InterPro"/>
</dbReference>
<dbReference type="InterPro" id="IPR021871">
    <property type="entry name" value="DUF3482"/>
</dbReference>
<dbReference type="EMBL" id="QETA01000002">
    <property type="protein sequence ID" value="PWF23810.1"/>
    <property type="molecule type" value="Genomic_DNA"/>
</dbReference>
<dbReference type="GO" id="GO:0005829">
    <property type="term" value="C:cytosol"/>
    <property type="evidence" value="ECO:0007669"/>
    <property type="project" value="TreeGrafter"/>
</dbReference>
<evidence type="ECO:0000313" key="3">
    <source>
        <dbReference type="Proteomes" id="UP000245212"/>
    </source>
</evidence>
<accession>A0A2V1K4L6</accession>
<evidence type="ECO:0000259" key="1">
    <source>
        <dbReference type="Pfam" id="PF01926"/>
    </source>
</evidence>
<dbReference type="AlphaFoldDB" id="A0A2V1K4L6"/>
<dbReference type="RefSeq" id="WP_109061088.1">
    <property type="nucleotide sequence ID" value="NZ_QETA01000002.1"/>
</dbReference>
<evidence type="ECO:0000313" key="2">
    <source>
        <dbReference type="EMBL" id="PWF23810.1"/>
    </source>
</evidence>
<dbReference type="Gene3D" id="3.40.50.300">
    <property type="entry name" value="P-loop containing nucleotide triphosphate hydrolases"/>
    <property type="match status" value="1"/>
</dbReference>
<gene>
    <name evidence="2" type="ORF">DD235_05550</name>
</gene>
<feature type="domain" description="G" evidence="1">
    <location>
        <begin position="10"/>
        <end position="155"/>
    </location>
</feature>
<organism evidence="2 3">
    <name type="scientific">Corticimicrobacter populi</name>
    <dbReference type="NCBI Taxonomy" id="2175229"/>
    <lineage>
        <taxon>Bacteria</taxon>
        <taxon>Pseudomonadati</taxon>
        <taxon>Pseudomonadota</taxon>
        <taxon>Betaproteobacteria</taxon>
        <taxon>Burkholderiales</taxon>
        <taxon>Alcaligenaceae</taxon>
        <taxon>Corticimicrobacter</taxon>
    </lineage>
</organism>
<dbReference type="InterPro" id="IPR027417">
    <property type="entry name" value="P-loop_NTPase"/>
</dbReference>